<evidence type="ECO:0000313" key="3">
    <source>
        <dbReference type="EMBL" id="GIZ41332.1"/>
    </source>
</evidence>
<proteinExistence type="predicted"/>
<dbReference type="OrthoDB" id="3646939at2759"/>
<feature type="transmembrane region" description="Helical" evidence="2">
    <location>
        <begin position="208"/>
        <end position="231"/>
    </location>
</feature>
<evidence type="ECO:0000313" key="4">
    <source>
        <dbReference type="Proteomes" id="UP000825890"/>
    </source>
</evidence>
<keyword evidence="2" id="KW-1133">Transmembrane helix</keyword>
<dbReference type="AlphaFoldDB" id="A0A9P3CH80"/>
<keyword evidence="4" id="KW-1185">Reference proteome</keyword>
<organism evidence="3 4">
    <name type="scientific">Cercospora kikuchii</name>
    <dbReference type="NCBI Taxonomy" id="84275"/>
    <lineage>
        <taxon>Eukaryota</taxon>
        <taxon>Fungi</taxon>
        <taxon>Dikarya</taxon>
        <taxon>Ascomycota</taxon>
        <taxon>Pezizomycotina</taxon>
        <taxon>Dothideomycetes</taxon>
        <taxon>Dothideomycetidae</taxon>
        <taxon>Mycosphaerellales</taxon>
        <taxon>Mycosphaerellaceae</taxon>
        <taxon>Cercospora</taxon>
    </lineage>
</organism>
<dbReference type="EMBL" id="BOLY01000003">
    <property type="protein sequence ID" value="GIZ41332.1"/>
    <property type="molecule type" value="Genomic_DNA"/>
</dbReference>
<keyword evidence="2" id="KW-0472">Membrane</keyword>
<sequence>MATMQRLREEEDTALRGSEDEARALEEGIGAGEVEDSEEAPLRQRIILLPQELIDMILEKVFDDDPHARPRIRIDSNFKTPLALRLCHWTREKYVAKYYTRTTFILSAHKFIHSSFFDYSHEFPYEGGWCHIYEWREDEDGCKVCIFREQRPHPRARRLLCKWFRRESNGFFQEGEEWIAKLRNARKFYRRRVEDYEVERRALEPTNLGMQSVTSTVCLILLCLAVLILMIRESWRALSVLESTAGLSVRMQGKLTKL</sequence>
<dbReference type="GeneID" id="68290214"/>
<protein>
    <submittedName>
        <fullName evidence="3">Uncharacterized protein</fullName>
    </submittedName>
</protein>
<feature type="compositionally biased region" description="Basic and acidic residues" evidence="1">
    <location>
        <begin position="1"/>
        <end position="26"/>
    </location>
</feature>
<reference evidence="3 4" key="1">
    <citation type="submission" date="2021-01" db="EMBL/GenBank/DDBJ databases">
        <title>Cercospora kikuchii MAFF 305040 whole genome shotgun sequence.</title>
        <authorList>
            <person name="Kashiwa T."/>
            <person name="Suzuki T."/>
        </authorList>
    </citation>
    <scope>NUCLEOTIDE SEQUENCE [LARGE SCALE GENOMIC DNA]</scope>
    <source>
        <strain evidence="3 4">MAFF 305040</strain>
    </source>
</reference>
<feature type="region of interest" description="Disordered" evidence="1">
    <location>
        <begin position="1"/>
        <end position="37"/>
    </location>
</feature>
<name>A0A9P3CH80_9PEZI</name>
<accession>A0A9P3CH80</accession>
<comment type="caution">
    <text evidence="3">The sequence shown here is derived from an EMBL/GenBank/DDBJ whole genome shotgun (WGS) entry which is preliminary data.</text>
</comment>
<dbReference type="Proteomes" id="UP000825890">
    <property type="component" value="Unassembled WGS sequence"/>
</dbReference>
<evidence type="ECO:0000256" key="2">
    <source>
        <dbReference type="SAM" id="Phobius"/>
    </source>
</evidence>
<gene>
    <name evidence="3" type="ORF">CKM354_000463900</name>
</gene>
<evidence type="ECO:0000256" key="1">
    <source>
        <dbReference type="SAM" id="MobiDB-lite"/>
    </source>
</evidence>
<dbReference type="RefSeq" id="XP_044655819.1">
    <property type="nucleotide sequence ID" value="XM_044799884.1"/>
</dbReference>
<keyword evidence="2" id="KW-0812">Transmembrane</keyword>